<dbReference type="EMBL" id="CAEZYF010000007">
    <property type="protein sequence ID" value="CAB4722113.1"/>
    <property type="molecule type" value="Genomic_DNA"/>
</dbReference>
<dbReference type="Pfam" id="PF04480">
    <property type="entry name" value="DUF559"/>
    <property type="match status" value="1"/>
</dbReference>
<dbReference type="EMBL" id="CAESGF010000004">
    <property type="protein sequence ID" value="CAB4363045.1"/>
    <property type="molecule type" value="Genomic_DNA"/>
</dbReference>
<reference evidence="2" key="1">
    <citation type="submission" date="2020-05" db="EMBL/GenBank/DDBJ databases">
        <authorList>
            <person name="Chiriac C."/>
            <person name="Salcher M."/>
            <person name="Ghai R."/>
            <person name="Kavagutti S V."/>
        </authorList>
    </citation>
    <scope>NUCLEOTIDE SEQUENCE</scope>
</reference>
<evidence type="ECO:0000313" key="3">
    <source>
        <dbReference type="EMBL" id="CAB4722113.1"/>
    </source>
</evidence>
<proteinExistence type="predicted"/>
<evidence type="ECO:0000313" key="6">
    <source>
        <dbReference type="EMBL" id="CAB5013772.1"/>
    </source>
</evidence>
<sequence>MSKSAWYRAVDSGLLEPLYPNIARLPGAPATLHQRALAAVWAVGVGALASHRTSAALWGVVRPDDDPIEVLIGSRERCVWVPDVVVHRPRDLVDLRPIDRGRVPTTMPIRMLLDLGAVDPDAVLPAALDLLSRRVVSPAGLRSGLMRHARRGRNGVTAFRSVLDQLGDDRSPADTVLETEMAALLRKHRLPPATFHPVVIGYEVDFRIDESIIVLECDGWESHGLNRDQFEFDRIREAELTAAGFIVVHFTWSRVLHAPHSVAQQIRAVVQRWAPHLVADRE</sequence>
<dbReference type="AlphaFoldDB" id="A0A6J6A2E5"/>
<evidence type="ECO:0000259" key="1">
    <source>
        <dbReference type="Pfam" id="PF04480"/>
    </source>
</evidence>
<protein>
    <submittedName>
        <fullName evidence="2">Unannotated protein</fullName>
    </submittedName>
</protein>
<dbReference type="InterPro" id="IPR007569">
    <property type="entry name" value="DUF559"/>
</dbReference>
<dbReference type="SUPFAM" id="SSF52980">
    <property type="entry name" value="Restriction endonuclease-like"/>
    <property type="match status" value="1"/>
</dbReference>
<dbReference type="EMBL" id="CAFAAV010000164">
    <property type="protein sequence ID" value="CAB4829201.1"/>
    <property type="molecule type" value="Genomic_DNA"/>
</dbReference>
<dbReference type="EMBL" id="CAFBOL010000121">
    <property type="protein sequence ID" value="CAB5013772.1"/>
    <property type="molecule type" value="Genomic_DNA"/>
</dbReference>
<accession>A0A6J6A2E5</accession>
<evidence type="ECO:0000313" key="5">
    <source>
        <dbReference type="EMBL" id="CAB4923364.1"/>
    </source>
</evidence>
<evidence type="ECO:0000313" key="2">
    <source>
        <dbReference type="EMBL" id="CAB4363045.1"/>
    </source>
</evidence>
<dbReference type="InterPro" id="IPR011335">
    <property type="entry name" value="Restrct_endonuc-II-like"/>
</dbReference>
<evidence type="ECO:0000313" key="4">
    <source>
        <dbReference type="EMBL" id="CAB4829201.1"/>
    </source>
</evidence>
<name>A0A6J6A2E5_9ZZZZ</name>
<feature type="domain" description="DUF559" evidence="1">
    <location>
        <begin position="175"/>
        <end position="270"/>
    </location>
</feature>
<organism evidence="2">
    <name type="scientific">freshwater metagenome</name>
    <dbReference type="NCBI Taxonomy" id="449393"/>
    <lineage>
        <taxon>unclassified sequences</taxon>
        <taxon>metagenomes</taxon>
        <taxon>ecological metagenomes</taxon>
    </lineage>
</organism>
<dbReference type="Gene3D" id="3.40.960.10">
    <property type="entry name" value="VSR Endonuclease"/>
    <property type="match status" value="1"/>
</dbReference>
<gene>
    <name evidence="3" type="ORF">UFOPK2656_01432</name>
    <name evidence="4" type="ORF">UFOPK3099_01928</name>
    <name evidence="5" type="ORF">UFOPK3651_01003</name>
    <name evidence="6" type="ORF">UFOPK3931_02956</name>
    <name evidence="2" type="ORF">UFOPK4189_00822</name>
</gene>
<dbReference type="EMBL" id="CAFBMT010000004">
    <property type="protein sequence ID" value="CAB4923364.1"/>
    <property type="molecule type" value="Genomic_DNA"/>
</dbReference>